<protein>
    <submittedName>
        <fullName evidence="1">Uncharacterized protein</fullName>
    </submittedName>
</protein>
<evidence type="ECO:0000313" key="1">
    <source>
        <dbReference type="EMBL" id="MDN8600315.1"/>
    </source>
</evidence>
<dbReference type="RefSeq" id="WP_301699317.1">
    <property type="nucleotide sequence ID" value="NZ_JAUJYW010000005.1"/>
</dbReference>
<keyword evidence="2" id="KW-1185">Reference proteome</keyword>
<sequence>MTVHLSSLAHQIMMLAAQYSVMPGQALPDEPVEALLDSAPEKGEAAFDEIYAHNLLEDDGGWLVLTEAGFDYILEQYKNDIFYQ</sequence>
<dbReference type="EMBL" id="JAUJYW010000005">
    <property type="protein sequence ID" value="MDN8600315.1"/>
    <property type="molecule type" value="Genomic_DNA"/>
</dbReference>
<dbReference type="Proteomes" id="UP001174867">
    <property type="component" value="Unassembled WGS sequence"/>
</dbReference>
<accession>A0ABT8PVC8</accession>
<organism evidence="1 2">
    <name type="scientific">Citrobacter enshiensis</name>
    <dbReference type="NCBI Taxonomy" id="2971264"/>
    <lineage>
        <taxon>Bacteria</taxon>
        <taxon>Pseudomonadati</taxon>
        <taxon>Pseudomonadota</taxon>
        <taxon>Gammaproteobacteria</taxon>
        <taxon>Enterobacterales</taxon>
        <taxon>Enterobacteriaceae</taxon>
        <taxon>Citrobacter</taxon>
    </lineage>
</organism>
<name>A0ABT8PVC8_9ENTR</name>
<proteinExistence type="predicted"/>
<evidence type="ECO:0000313" key="2">
    <source>
        <dbReference type="Proteomes" id="UP001174867"/>
    </source>
</evidence>
<comment type="caution">
    <text evidence="1">The sequence shown here is derived from an EMBL/GenBank/DDBJ whole genome shotgun (WGS) entry which is preliminary data.</text>
</comment>
<reference evidence="1 2" key="1">
    <citation type="submission" date="2023-07" db="EMBL/GenBank/DDBJ databases">
        <title>Citrobacter selenititolerans sp. nov., isolated from seleniferous soil.</title>
        <authorList>
            <person name="Zhang S."/>
            <person name="Li K."/>
            <person name="Peng J."/>
            <person name="Wang H."/>
            <person name="Sun J."/>
            <person name="Guo Y."/>
        </authorList>
    </citation>
    <scope>NUCLEOTIDE SEQUENCE [LARGE SCALE GENOMIC DNA]</scope>
    <source>
        <strain evidence="1 2">S2-9</strain>
    </source>
</reference>
<gene>
    <name evidence="1" type="ORF">Q0A17_12970</name>
</gene>